<reference evidence="1 2" key="1">
    <citation type="journal article" date="2013" name="PLoS Genet.">
        <title>Genomic mechanisms accounting for the adaptation to parasitism in nematode-trapping fungi.</title>
        <authorList>
            <person name="Meerupati T."/>
            <person name="Andersson K.M."/>
            <person name="Friman E."/>
            <person name="Kumar D."/>
            <person name="Tunlid A."/>
            <person name="Ahren D."/>
        </authorList>
    </citation>
    <scope>NUCLEOTIDE SEQUENCE [LARGE SCALE GENOMIC DNA]</scope>
    <source>
        <strain evidence="1 2">CBS 200.50</strain>
    </source>
</reference>
<dbReference type="Proteomes" id="UP000015100">
    <property type="component" value="Unassembled WGS sequence"/>
</dbReference>
<dbReference type="SUPFAM" id="SSF52047">
    <property type="entry name" value="RNI-like"/>
    <property type="match status" value="1"/>
</dbReference>
<dbReference type="EMBL" id="AQGS01000021">
    <property type="protein sequence ID" value="EPS45156.1"/>
    <property type="molecule type" value="Genomic_DNA"/>
</dbReference>
<name>S8AW14_DACHA</name>
<sequence length="503" mass="55264">MDSIVTTITTLPPELFINIFSHLPQRGIKTVISPLSFVTRSSPSKNALQSLSLSSRSLRDICSPYVFEAITIKSLVRLEEFVENGVSQKFGGYVKRAVLRWDAMGAIVKQDAQVQTKSDGLRLGELLRKALQSMPGLKSITLDFPGAIEALGYSLSDEEVAAGLKDQLLTIAVRNGRYEFSGEVDELFEGLGRVSALKSIILDGTSHTHLSGLTRPQGALQLTENAFGQLVNLEINGISCINDQMVHDIMASTSVHFTALSVKNCKSVTLAGTRRLLIEFGRTLQSLNLEMVKRKSCPDHDHDEDFELHEFGDDEHLCPIIRDYCTELKILELYTNKICKEILFPYTTVDKRSGIASGAMTGGLPTPPGSPELAPTRVMDIPTPPVDAISDSESIGEEGTMLPPPLFSFNFGHFVQNFKKREVKLVEKRQKLKRISLRIPYDSSCFGAGSGGPSLQQVHTSLCDGLPAKELLEIGRKAFEDGLVDLVKVTGHWKGGPYLIMDD</sequence>
<protein>
    <submittedName>
        <fullName evidence="1">Uncharacterized protein</fullName>
    </submittedName>
</protein>
<keyword evidence="2" id="KW-1185">Reference proteome</keyword>
<gene>
    <name evidence="1" type="ORF">H072_843</name>
</gene>
<dbReference type="OMA" id="TNKICKE"/>
<reference evidence="2" key="2">
    <citation type="submission" date="2013-04" db="EMBL/GenBank/DDBJ databases">
        <title>Genomic mechanisms accounting for the adaptation to parasitism in nematode-trapping fungi.</title>
        <authorList>
            <person name="Ahren D.G."/>
        </authorList>
    </citation>
    <scope>NUCLEOTIDE SEQUENCE [LARGE SCALE GENOMIC DNA]</scope>
    <source>
        <strain evidence="2">CBS 200.50</strain>
    </source>
</reference>
<proteinExistence type="predicted"/>
<dbReference type="AlphaFoldDB" id="S8AW14"/>
<evidence type="ECO:0000313" key="2">
    <source>
        <dbReference type="Proteomes" id="UP000015100"/>
    </source>
</evidence>
<dbReference type="HOGENOM" id="CLU_553182_0_0_1"/>
<evidence type="ECO:0000313" key="1">
    <source>
        <dbReference type="EMBL" id="EPS45156.1"/>
    </source>
</evidence>
<comment type="caution">
    <text evidence="1">The sequence shown here is derived from an EMBL/GenBank/DDBJ whole genome shotgun (WGS) entry which is preliminary data.</text>
</comment>
<organism evidence="1 2">
    <name type="scientific">Dactylellina haptotyla (strain CBS 200.50)</name>
    <name type="common">Nematode-trapping fungus</name>
    <name type="synonym">Monacrosporium haptotylum</name>
    <dbReference type="NCBI Taxonomy" id="1284197"/>
    <lineage>
        <taxon>Eukaryota</taxon>
        <taxon>Fungi</taxon>
        <taxon>Dikarya</taxon>
        <taxon>Ascomycota</taxon>
        <taxon>Pezizomycotina</taxon>
        <taxon>Orbiliomycetes</taxon>
        <taxon>Orbiliales</taxon>
        <taxon>Orbiliaceae</taxon>
        <taxon>Dactylellina</taxon>
    </lineage>
</organism>
<accession>S8AW14</accession>
<dbReference type="OrthoDB" id="5409438at2759"/>